<evidence type="ECO:0000256" key="6">
    <source>
        <dbReference type="ARBA" id="ARBA00023010"/>
    </source>
</evidence>
<dbReference type="AlphaFoldDB" id="A0A0B4CMQ8"/>
<keyword evidence="3" id="KW-0812">Transmembrane</keyword>
<keyword evidence="6" id="KW-0811">Translocation</keyword>
<evidence type="ECO:0000256" key="3">
    <source>
        <dbReference type="ARBA" id="ARBA00022692"/>
    </source>
</evidence>
<dbReference type="PRINTS" id="PR01506">
    <property type="entry name" value="TATBPROTEIN"/>
</dbReference>
<evidence type="ECO:0000256" key="1">
    <source>
        <dbReference type="ARBA" id="ARBA00004167"/>
    </source>
</evidence>
<evidence type="ECO:0000256" key="5">
    <source>
        <dbReference type="ARBA" id="ARBA00022989"/>
    </source>
</evidence>
<dbReference type="EMBL" id="JWSZ01000011">
    <property type="protein sequence ID" value="KIC57737.1"/>
    <property type="molecule type" value="Genomic_DNA"/>
</dbReference>
<evidence type="ECO:0000256" key="4">
    <source>
        <dbReference type="ARBA" id="ARBA00022927"/>
    </source>
</evidence>
<evidence type="ECO:0000256" key="7">
    <source>
        <dbReference type="ARBA" id="ARBA00023136"/>
    </source>
</evidence>
<keyword evidence="5" id="KW-1133">Transmembrane helix</keyword>
<organism evidence="8 9">
    <name type="scientific">Microbacterium hominis</name>
    <dbReference type="NCBI Taxonomy" id="162426"/>
    <lineage>
        <taxon>Bacteria</taxon>
        <taxon>Bacillati</taxon>
        <taxon>Actinomycetota</taxon>
        <taxon>Actinomycetes</taxon>
        <taxon>Micrococcales</taxon>
        <taxon>Microbacteriaceae</taxon>
        <taxon>Microbacterium</taxon>
    </lineage>
</organism>
<keyword evidence="4" id="KW-0653">Protein transport</keyword>
<dbReference type="Pfam" id="PF02416">
    <property type="entry name" value="TatA_B_E"/>
    <property type="match status" value="1"/>
</dbReference>
<dbReference type="Proteomes" id="UP000031202">
    <property type="component" value="Unassembled WGS sequence"/>
</dbReference>
<name>A0A0B4CMQ8_9MICO</name>
<proteinExistence type="predicted"/>
<gene>
    <name evidence="8" type="ORF">RM52_09005</name>
</gene>
<keyword evidence="2" id="KW-0813">Transport</keyword>
<sequence length="125" mass="13876">MFFGLDWDKLVLLLIVAALLVGPERLPQYAETLARFTVRAREWLSGAKTRVKEELGDDFDDVEWRRLDPRQYDPRRIIRDALLDDAPVPTVRAAAVGTAIAATAPAPPLSTFDPNGAVPFDDEAT</sequence>
<dbReference type="RefSeq" id="WP_039415789.1">
    <property type="nucleotide sequence ID" value="NZ_JWSZ01000011.1"/>
</dbReference>
<comment type="caution">
    <text evidence="8">The sequence shown here is derived from an EMBL/GenBank/DDBJ whole genome shotgun (WGS) entry which is preliminary data.</text>
</comment>
<keyword evidence="7" id="KW-0472">Membrane</keyword>
<reference evidence="8 9" key="1">
    <citation type="submission" date="2014-12" db="EMBL/GenBank/DDBJ databases">
        <title>Genome sequencing of Microbacterium hominis TPW29.</title>
        <authorList>
            <person name="Tan P.W."/>
            <person name="Chan K.-G."/>
        </authorList>
    </citation>
    <scope>NUCLEOTIDE SEQUENCE [LARGE SCALE GENOMIC DNA]</scope>
    <source>
        <strain evidence="8 9">TPW29</strain>
    </source>
</reference>
<evidence type="ECO:0000313" key="9">
    <source>
        <dbReference type="Proteomes" id="UP000031202"/>
    </source>
</evidence>
<dbReference type="Gene3D" id="1.20.5.3310">
    <property type="match status" value="1"/>
</dbReference>
<evidence type="ECO:0000313" key="8">
    <source>
        <dbReference type="EMBL" id="KIC57737.1"/>
    </source>
</evidence>
<comment type="subcellular location">
    <subcellularLocation>
        <location evidence="1">Membrane</location>
        <topology evidence="1">Single-pass membrane protein</topology>
    </subcellularLocation>
</comment>
<accession>A0A0B4CMQ8</accession>
<protein>
    <submittedName>
        <fullName evidence="8">Translocase</fullName>
    </submittedName>
</protein>
<evidence type="ECO:0000256" key="2">
    <source>
        <dbReference type="ARBA" id="ARBA00022448"/>
    </source>
</evidence>
<dbReference type="InterPro" id="IPR003369">
    <property type="entry name" value="TatA/B/E"/>
</dbReference>